<reference evidence="1 2" key="1">
    <citation type="submission" date="2024-09" db="EMBL/GenBank/DDBJ databases">
        <authorList>
            <person name="Sun Q."/>
            <person name="Mori K."/>
        </authorList>
    </citation>
    <scope>NUCLEOTIDE SEQUENCE [LARGE SCALE GENOMIC DNA]</scope>
    <source>
        <strain evidence="1 2">JCM 3331</strain>
    </source>
</reference>
<evidence type="ECO:0000313" key="1">
    <source>
        <dbReference type="EMBL" id="MFB9578627.1"/>
    </source>
</evidence>
<evidence type="ECO:0008006" key="3">
    <source>
        <dbReference type="Google" id="ProtNLM"/>
    </source>
</evidence>
<name>A0ABV5RL89_9ACTN</name>
<gene>
    <name evidence="1" type="ORF">ACFFTL_41780</name>
</gene>
<organism evidence="1 2">
    <name type="scientific">Streptomyces yanii</name>
    <dbReference type="NCBI Taxonomy" id="78510"/>
    <lineage>
        <taxon>Bacteria</taxon>
        <taxon>Bacillati</taxon>
        <taxon>Actinomycetota</taxon>
        <taxon>Actinomycetes</taxon>
        <taxon>Kitasatosporales</taxon>
        <taxon>Streptomycetaceae</taxon>
        <taxon>Streptomyces</taxon>
    </lineage>
</organism>
<sequence length="49" mass="5521">MPGRGHIEVLPDGTEHRTGIWIGNQKARRDKLDAEQLRTLAELGVEWAV</sequence>
<proteinExistence type="predicted"/>
<accession>A0ABV5RL89</accession>
<protein>
    <recommendedName>
        <fullName evidence="3">Helicase</fullName>
    </recommendedName>
</protein>
<keyword evidence="2" id="KW-1185">Reference proteome</keyword>
<dbReference type="EMBL" id="JBHMCG010000185">
    <property type="protein sequence ID" value="MFB9578627.1"/>
    <property type="molecule type" value="Genomic_DNA"/>
</dbReference>
<dbReference type="Proteomes" id="UP001589710">
    <property type="component" value="Unassembled WGS sequence"/>
</dbReference>
<dbReference type="RefSeq" id="WP_386145142.1">
    <property type="nucleotide sequence ID" value="NZ_JBHMCG010000185.1"/>
</dbReference>
<evidence type="ECO:0000313" key="2">
    <source>
        <dbReference type="Proteomes" id="UP001589710"/>
    </source>
</evidence>
<comment type="caution">
    <text evidence="1">The sequence shown here is derived from an EMBL/GenBank/DDBJ whole genome shotgun (WGS) entry which is preliminary data.</text>
</comment>